<dbReference type="AlphaFoldDB" id="A0A139A0T7"/>
<evidence type="ECO:0000313" key="2">
    <source>
        <dbReference type="Proteomes" id="UP000070544"/>
    </source>
</evidence>
<name>A0A139A0T7_GONPJ</name>
<organism evidence="1 2">
    <name type="scientific">Gonapodya prolifera (strain JEL478)</name>
    <name type="common">Monoblepharis prolifera</name>
    <dbReference type="NCBI Taxonomy" id="1344416"/>
    <lineage>
        <taxon>Eukaryota</taxon>
        <taxon>Fungi</taxon>
        <taxon>Fungi incertae sedis</taxon>
        <taxon>Chytridiomycota</taxon>
        <taxon>Chytridiomycota incertae sedis</taxon>
        <taxon>Monoblepharidomycetes</taxon>
        <taxon>Monoblepharidales</taxon>
        <taxon>Gonapodyaceae</taxon>
        <taxon>Gonapodya</taxon>
    </lineage>
</organism>
<protein>
    <submittedName>
        <fullName evidence="1">Uncharacterized protein</fullName>
    </submittedName>
</protein>
<dbReference type="EMBL" id="KQ965827">
    <property type="protein sequence ID" value="KXS10397.1"/>
    <property type="molecule type" value="Genomic_DNA"/>
</dbReference>
<proteinExistence type="predicted"/>
<keyword evidence="2" id="KW-1185">Reference proteome</keyword>
<sequence length="102" mass="10406">MDGFWALTATAGARQAFLAPTVEDCMGWCMGAGGCSELATRDSAARNSACARALVRGPTTSAFSNVRASSLLFPPSPLGALLAIAPFDAAGATWALRDRVAA</sequence>
<accession>A0A139A0T7</accession>
<dbReference type="Proteomes" id="UP000070544">
    <property type="component" value="Unassembled WGS sequence"/>
</dbReference>
<evidence type="ECO:0000313" key="1">
    <source>
        <dbReference type="EMBL" id="KXS10397.1"/>
    </source>
</evidence>
<reference evidence="1 2" key="1">
    <citation type="journal article" date="2015" name="Genome Biol. Evol.">
        <title>Phylogenomic analyses indicate that early fungi evolved digesting cell walls of algal ancestors of land plants.</title>
        <authorList>
            <person name="Chang Y."/>
            <person name="Wang S."/>
            <person name="Sekimoto S."/>
            <person name="Aerts A.L."/>
            <person name="Choi C."/>
            <person name="Clum A."/>
            <person name="LaButti K.M."/>
            <person name="Lindquist E.A."/>
            <person name="Yee Ngan C."/>
            <person name="Ohm R.A."/>
            <person name="Salamov A.A."/>
            <person name="Grigoriev I.V."/>
            <person name="Spatafora J.W."/>
            <person name="Berbee M.L."/>
        </authorList>
    </citation>
    <scope>NUCLEOTIDE SEQUENCE [LARGE SCALE GENOMIC DNA]</scope>
    <source>
        <strain evidence="1 2">JEL478</strain>
    </source>
</reference>
<gene>
    <name evidence="1" type="ORF">M427DRAFT_62372</name>
</gene>